<dbReference type="Bgee" id="ENSMODG00000017650">
    <property type="expression patterns" value="Expressed in forelimb bud and 19 other cell types or tissues"/>
</dbReference>
<organism evidence="5 6">
    <name type="scientific">Monodelphis domestica</name>
    <name type="common">Gray short-tailed opossum</name>
    <dbReference type="NCBI Taxonomy" id="13616"/>
    <lineage>
        <taxon>Eukaryota</taxon>
        <taxon>Metazoa</taxon>
        <taxon>Chordata</taxon>
        <taxon>Craniata</taxon>
        <taxon>Vertebrata</taxon>
        <taxon>Euteleostomi</taxon>
        <taxon>Mammalia</taxon>
        <taxon>Metatheria</taxon>
        <taxon>Didelphimorphia</taxon>
        <taxon>Didelphidae</taxon>
        <taxon>Monodelphis</taxon>
    </lineage>
</organism>
<dbReference type="GO" id="GO:0008270">
    <property type="term" value="F:zinc ion binding"/>
    <property type="evidence" value="ECO:0007669"/>
    <property type="project" value="UniProtKB-KW"/>
</dbReference>
<keyword evidence="3" id="KW-0862">Zinc</keyword>
<evidence type="ECO:0000313" key="6">
    <source>
        <dbReference type="Proteomes" id="UP000002280"/>
    </source>
</evidence>
<evidence type="ECO:0000259" key="4">
    <source>
        <dbReference type="PROSITE" id="PS00028"/>
    </source>
</evidence>
<dbReference type="AlphaFoldDB" id="A0A5F8G456"/>
<keyword evidence="6" id="KW-1185">Reference proteome</keyword>
<evidence type="ECO:0000256" key="2">
    <source>
        <dbReference type="ARBA" id="ARBA00022771"/>
    </source>
</evidence>
<reference evidence="5" key="2">
    <citation type="submission" date="2025-08" db="UniProtKB">
        <authorList>
            <consortium name="Ensembl"/>
        </authorList>
    </citation>
    <scope>IDENTIFICATION</scope>
</reference>
<dbReference type="InParanoid" id="A0A5F8G456"/>
<dbReference type="InterPro" id="IPR036236">
    <property type="entry name" value="Znf_C2H2_sf"/>
</dbReference>
<keyword evidence="1" id="KW-0479">Metal-binding</keyword>
<evidence type="ECO:0000256" key="1">
    <source>
        <dbReference type="ARBA" id="ARBA00022723"/>
    </source>
</evidence>
<evidence type="ECO:0000313" key="5">
    <source>
        <dbReference type="Ensembl" id="ENSMODP00000042247.1"/>
    </source>
</evidence>
<evidence type="ECO:0000256" key="3">
    <source>
        <dbReference type="ARBA" id="ARBA00022833"/>
    </source>
</evidence>
<proteinExistence type="predicted"/>
<dbReference type="Pfam" id="PF12171">
    <property type="entry name" value="zf-C2H2_jaz"/>
    <property type="match status" value="1"/>
</dbReference>
<dbReference type="Ensembl" id="ENSMODT00000070159.1">
    <property type="protein sequence ID" value="ENSMODP00000042247.1"/>
    <property type="gene ID" value="ENSMODG00000017650.4"/>
</dbReference>
<dbReference type="InterPro" id="IPR013087">
    <property type="entry name" value="Znf_C2H2_type"/>
</dbReference>
<dbReference type="Proteomes" id="UP000002280">
    <property type="component" value="Chromosome 4"/>
</dbReference>
<dbReference type="STRING" id="13616.ENSMODP00000042247"/>
<dbReference type="SUPFAM" id="SSF57667">
    <property type="entry name" value="beta-beta-alpha zinc fingers"/>
    <property type="match status" value="1"/>
</dbReference>
<reference evidence="5" key="3">
    <citation type="submission" date="2025-09" db="UniProtKB">
        <authorList>
            <consortium name="Ensembl"/>
        </authorList>
    </citation>
    <scope>IDENTIFICATION</scope>
</reference>
<sequence length="83" mass="9653">MQCDVNENKRSHHRCELCDRIIIGDREWAAHTRSKSHLHQLKKRRVDPDTCATLPSQSISLDLMKELYEGFPCLEDQGITFSI</sequence>
<reference evidence="5 6" key="1">
    <citation type="journal article" date="2007" name="Nature">
        <title>Genome of the marsupial Monodelphis domestica reveals innovation in non-coding sequences.</title>
        <authorList>
            <person name="Mikkelsen T.S."/>
            <person name="Wakefield M.J."/>
            <person name="Aken B."/>
            <person name="Amemiya C.T."/>
            <person name="Chang J.L."/>
            <person name="Duke S."/>
            <person name="Garber M."/>
            <person name="Gentles A.J."/>
            <person name="Goodstadt L."/>
            <person name="Heger A."/>
            <person name="Jurka J."/>
            <person name="Kamal M."/>
            <person name="Mauceli E."/>
            <person name="Searle S.M."/>
            <person name="Sharpe T."/>
            <person name="Baker M.L."/>
            <person name="Batzer M.A."/>
            <person name="Benos P.V."/>
            <person name="Belov K."/>
            <person name="Clamp M."/>
            <person name="Cook A."/>
            <person name="Cuff J."/>
            <person name="Das R."/>
            <person name="Davidow L."/>
            <person name="Deakin J.E."/>
            <person name="Fazzari M.J."/>
            <person name="Glass J.L."/>
            <person name="Grabherr M."/>
            <person name="Greally J.M."/>
            <person name="Gu W."/>
            <person name="Hore T.A."/>
            <person name="Huttley G.A."/>
            <person name="Kleber M."/>
            <person name="Jirtle R.L."/>
            <person name="Koina E."/>
            <person name="Lee J.T."/>
            <person name="Mahony S."/>
            <person name="Marra M.A."/>
            <person name="Miller R.D."/>
            <person name="Nicholls R.D."/>
            <person name="Oda M."/>
            <person name="Papenfuss A.T."/>
            <person name="Parra Z.E."/>
            <person name="Pollock D.D."/>
            <person name="Ray D.A."/>
            <person name="Schein J.E."/>
            <person name="Speed T.P."/>
            <person name="Thompson K."/>
            <person name="VandeBerg J.L."/>
            <person name="Wade C.M."/>
            <person name="Walker J.A."/>
            <person name="Waters P.D."/>
            <person name="Webber C."/>
            <person name="Weidman J.R."/>
            <person name="Xie X."/>
            <person name="Zody M.C."/>
            <person name="Baldwin J."/>
            <person name="Abdouelleil A."/>
            <person name="Abdulkadir J."/>
            <person name="Abebe A."/>
            <person name="Abera B."/>
            <person name="Abreu J."/>
            <person name="Acer S.C."/>
            <person name="Aftuck L."/>
            <person name="Alexander A."/>
            <person name="An P."/>
            <person name="Anderson E."/>
            <person name="Anderson S."/>
            <person name="Arachi H."/>
            <person name="Azer M."/>
            <person name="Bachantsang P."/>
            <person name="Barry A."/>
            <person name="Bayul T."/>
            <person name="Berlin A."/>
            <person name="Bessette D."/>
            <person name="Bloom T."/>
            <person name="Bloom T."/>
            <person name="Boguslavskiy L."/>
            <person name="Bonnet C."/>
            <person name="Boukhgalter B."/>
            <person name="Bourzgui I."/>
            <person name="Brown A."/>
            <person name="Cahill P."/>
            <person name="Channer S."/>
            <person name="Cheshatsang Y."/>
            <person name="Chuda L."/>
            <person name="Citroen M."/>
            <person name="Collymore A."/>
            <person name="Cooke P."/>
            <person name="Costello M."/>
            <person name="D'Aco K."/>
            <person name="Daza R."/>
            <person name="De Haan G."/>
            <person name="DeGray S."/>
            <person name="DeMaso C."/>
            <person name="Dhargay N."/>
            <person name="Dooley K."/>
            <person name="Dooley E."/>
            <person name="Doricent M."/>
            <person name="Dorje P."/>
            <person name="Dorjee K."/>
            <person name="Dupes A."/>
            <person name="Elong R."/>
            <person name="Falk J."/>
            <person name="Farina A."/>
            <person name="Faro S."/>
            <person name="Ferguson D."/>
            <person name="Fisher S."/>
            <person name="Foley C.D."/>
            <person name="Franke A."/>
            <person name="Friedrich D."/>
            <person name="Gadbois L."/>
            <person name="Gearin G."/>
            <person name="Gearin C.R."/>
            <person name="Giannoukos G."/>
            <person name="Goode T."/>
            <person name="Graham J."/>
            <person name="Grandbois E."/>
            <person name="Grewal S."/>
            <person name="Gyaltsen K."/>
            <person name="Hafez N."/>
            <person name="Hagos B."/>
            <person name="Hall J."/>
            <person name="Henson C."/>
            <person name="Hollinger A."/>
            <person name="Honan T."/>
            <person name="Huard M.D."/>
            <person name="Hughes L."/>
            <person name="Hurhula B."/>
            <person name="Husby M.E."/>
            <person name="Kamat A."/>
            <person name="Kanga B."/>
            <person name="Kashin S."/>
            <person name="Khazanovich D."/>
            <person name="Kisner P."/>
            <person name="Lance K."/>
            <person name="Lara M."/>
            <person name="Lee W."/>
            <person name="Lennon N."/>
            <person name="Letendre F."/>
            <person name="LeVine R."/>
            <person name="Lipovsky A."/>
            <person name="Liu X."/>
            <person name="Liu J."/>
            <person name="Liu S."/>
            <person name="Lokyitsang T."/>
            <person name="Lokyitsang Y."/>
            <person name="Lubonja R."/>
            <person name="Lui A."/>
            <person name="MacDonald P."/>
            <person name="Magnisalis V."/>
            <person name="Maru K."/>
            <person name="Matthews C."/>
            <person name="McCusker W."/>
            <person name="McDonough S."/>
            <person name="Mehta T."/>
            <person name="Meldrim J."/>
            <person name="Meneus L."/>
            <person name="Mihai O."/>
            <person name="Mihalev A."/>
            <person name="Mihova T."/>
            <person name="Mittelman R."/>
            <person name="Mlenga V."/>
            <person name="Montmayeur A."/>
            <person name="Mulrain L."/>
            <person name="Navidi A."/>
            <person name="Naylor J."/>
            <person name="Negash T."/>
            <person name="Nguyen T."/>
            <person name="Nguyen N."/>
            <person name="Nicol R."/>
            <person name="Norbu C."/>
            <person name="Norbu N."/>
            <person name="Novod N."/>
            <person name="O'Neill B."/>
            <person name="Osman S."/>
            <person name="Markiewicz E."/>
            <person name="Oyono O.L."/>
            <person name="Patti C."/>
            <person name="Phunkhang P."/>
            <person name="Pierre F."/>
            <person name="Priest M."/>
            <person name="Raghuraman S."/>
            <person name="Rege F."/>
            <person name="Reyes R."/>
            <person name="Rise C."/>
            <person name="Rogov P."/>
            <person name="Ross K."/>
            <person name="Ryan E."/>
            <person name="Settipalli S."/>
            <person name="Shea T."/>
            <person name="Sherpa N."/>
            <person name="Shi L."/>
            <person name="Shih D."/>
            <person name="Sparrow T."/>
            <person name="Spaulding J."/>
            <person name="Stalker J."/>
            <person name="Stange-Thomann N."/>
            <person name="Stavropoulos S."/>
            <person name="Stone C."/>
            <person name="Strader C."/>
            <person name="Tesfaye S."/>
            <person name="Thomson T."/>
            <person name="Thoulutsang Y."/>
            <person name="Thoulutsang D."/>
            <person name="Topham K."/>
            <person name="Topping I."/>
            <person name="Tsamla T."/>
            <person name="Vassiliev H."/>
            <person name="Vo A."/>
            <person name="Wangchuk T."/>
            <person name="Wangdi T."/>
            <person name="Weiand M."/>
            <person name="Wilkinson J."/>
            <person name="Wilson A."/>
            <person name="Yadav S."/>
            <person name="Young G."/>
            <person name="Yu Q."/>
            <person name="Zembek L."/>
            <person name="Zhong D."/>
            <person name="Zimmer A."/>
            <person name="Zwirko Z."/>
            <person name="Jaffe D.B."/>
            <person name="Alvarez P."/>
            <person name="Brockman W."/>
            <person name="Butler J."/>
            <person name="Chin C."/>
            <person name="Gnerre S."/>
            <person name="MacCallum I."/>
            <person name="Graves J.A."/>
            <person name="Ponting C.P."/>
            <person name="Breen M."/>
            <person name="Samollow P.B."/>
            <person name="Lander E.S."/>
            <person name="Lindblad-Toh K."/>
        </authorList>
    </citation>
    <scope>NUCLEOTIDE SEQUENCE [LARGE SCALE GENOMIC DNA]</scope>
</reference>
<dbReference type="OMA" id="NILADMC"/>
<feature type="domain" description="C2H2-type" evidence="4">
    <location>
        <begin position="15"/>
        <end position="37"/>
    </location>
</feature>
<dbReference type="Gene3D" id="3.30.160.60">
    <property type="entry name" value="Classic Zinc Finger"/>
    <property type="match status" value="1"/>
</dbReference>
<name>A0A5F8G456_MONDO</name>
<dbReference type="InterPro" id="IPR022755">
    <property type="entry name" value="Znf_C2H2_jaz"/>
</dbReference>
<accession>A0A5F8G456</accession>
<protein>
    <recommendedName>
        <fullName evidence="4">C2H2-type domain-containing protein</fullName>
    </recommendedName>
</protein>
<dbReference type="GeneTree" id="ENSGT00940000178388"/>
<keyword evidence="2" id="KW-0863">Zinc-finger</keyword>
<dbReference type="PROSITE" id="PS00028">
    <property type="entry name" value="ZINC_FINGER_C2H2_1"/>
    <property type="match status" value="1"/>
</dbReference>